<accession>A0A0U5F8S1</accession>
<feature type="transmembrane region" description="Helical" evidence="2">
    <location>
        <begin position="49"/>
        <end position="68"/>
    </location>
</feature>
<keyword evidence="2" id="KW-0472">Membrane</keyword>
<keyword evidence="2" id="KW-1133">Transmembrane helix</keyword>
<comment type="caution">
    <text evidence="3">The sequence shown here is derived from an EMBL/GenBank/DDBJ whole genome shotgun (WGS) entry which is preliminary data.</text>
</comment>
<feature type="region of interest" description="Disordered" evidence="1">
    <location>
        <begin position="71"/>
        <end position="96"/>
    </location>
</feature>
<dbReference type="AlphaFoldDB" id="A0A0U5F8S1"/>
<dbReference type="OMA" id="WWLASAC"/>
<dbReference type="RefSeq" id="WP_003488794.1">
    <property type="nucleotide sequence ID" value="NZ_CAVLHM010000051.1"/>
</dbReference>
<dbReference type="KEGG" id="xcr:J163_01043"/>
<name>A0A0U5F8S1_XANCI</name>
<sequence length="118" mass="12464">MNRSHDTARLDAQLRRLHATALTSLPPQTLARLRQARHAPASTRGRRGYWLLATACSGLLAIGIGLQLHPSQSVSSGAAPTSSVASASTSATTETDDLLAQNPDLYVWLGSDTALAME</sequence>
<dbReference type="Proteomes" id="UP000052230">
    <property type="component" value="Unassembled WGS sequence"/>
</dbReference>
<dbReference type="KEGG" id="xcw:J162_01043"/>
<protein>
    <recommendedName>
        <fullName evidence="6">Transmembrane protein</fullName>
    </recommendedName>
</protein>
<dbReference type="KEGG" id="xcm:J164_01043"/>
<reference evidence="4" key="2">
    <citation type="submission" date="2020-01" db="EMBL/GenBank/DDBJ databases">
        <authorList>
            <person name="Richard D."/>
        </authorList>
    </citation>
    <scope>NUCLEOTIDE SEQUENCE</scope>
    <source>
        <strain evidence="4">JP541</strain>
    </source>
</reference>
<keyword evidence="5" id="KW-1185">Reference proteome</keyword>
<feature type="compositionally biased region" description="Low complexity" evidence="1">
    <location>
        <begin position="71"/>
        <end position="93"/>
    </location>
</feature>
<dbReference type="GeneID" id="66910108"/>
<dbReference type="EMBL" id="CCXZ01000035">
    <property type="protein sequence ID" value="CEG14841.1"/>
    <property type="molecule type" value="Genomic_DNA"/>
</dbReference>
<gene>
    <name evidence="4" type="ORF">GUH15_19030</name>
    <name evidence="3" type="ORF">XAC3562_130025</name>
</gene>
<dbReference type="PATRIC" id="fig|434928.28.peg.1038"/>
<dbReference type="KEGG" id="xcu:J159_01044"/>
<keyword evidence="2" id="KW-0812">Transmembrane</keyword>
<evidence type="ECO:0000313" key="4">
    <source>
        <dbReference type="EMBL" id="MBD4338105.1"/>
    </source>
</evidence>
<dbReference type="KEGG" id="xcf:J172_01038"/>
<evidence type="ECO:0000256" key="1">
    <source>
        <dbReference type="SAM" id="MobiDB-lite"/>
    </source>
</evidence>
<dbReference type="EMBL" id="JAABFR010001479">
    <property type="protein sequence ID" value="MBD4338105.1"/>
    <property type="molecule type" value="Genomic_DNA"/>
</dbReference>
<organism evidence="3 5">
    <name type="scientific">Xanthomonas citri pv. citri</name>
    <dbReference type="NCBI Taxonomy" id="611301"/>
    <lineage>
        <taxon>Bacteria</taxon>
        <taxon>Pseudomonadati</taxon>
        <taxon>Pseudomonadota</taxon>
        <taxon>Gammaproteobacteria</taxon>
        <taxon>Lysobacterales</taxon>
        <taxon>Lysobacteraceae</taxon>
        <taxon>Xanthomonas</taxon>
    </lineage>
</organism>
<proteinExistence type="predicted"/>
<dbReference type="KEGG" id="xcn:J169_01043"/>
<evidence type="ECO:0008006" key="6">
    <source>
        <dbReference type="Google" id="ProtNLM"/>
    </source>
</evidence>
<evidence type="ECO:0000313" key="3">
    <source>
        <dbReference type="EMBL" id="CEG14841.1"/>
    </source>
</evidence>
<evidence type="ECO:0000256" key="2">
    <source>
        <dbReference type="SAM" id="Phobius"/>
    </source>
</evidence>
<evidence type="ECO:0000313" key="5">
    <source>
        <dbReference type="Proteomes" id="UP000052230"/>
    </source>
</evidence>
<dbReference type="Proteomes" id="UP000653002">
    <property type="component" value="Unassembled WGS sequence"/>
</dbReference>
<reference evidence="3 5" key="1">
    <citation type="submission" date="2014-09" db="EMBL/GenBank/DDBJ databases">
        <authorList>
            <person name="Regsiter A."/>
        </authorList>
    </citation>
    <scope>NUCLEOTIDE SEQUENCE [LARGE SCALE GENOMIC DNA]</scope>
</reference>